<feature type="compositionally biased region" description="Pro residues" evidence="12">
    <location>
        <begin position="633"/>
        <end position="644"/>
    </location>
</feature>
<sequence length="1145" mass="127740">MARGPRHSPGPAVIPKAEFEKIKDDVSTQPNGVHDGQARSFGYNDFSDFTRPDYYIRHIEPLEIDLARQVEYDMDEQDLEWLEAINNERKKEQMDKISYETFEIIMDRLEKEWFDLTKNLPKHDLAMPSEDSTCAICDDSEGENTNAIVFCDGCNLAVHQDCYGVPYIPEGQWLCRKCTVSPENPVQCILCPNEGGAFKQTVTGDWVHLLCAIWVPETRVANEVFMEPITGGEQISKQRWKLKCSLCEQRGGACIQCAKPSCFVAFHTTCARQEKLLLPMKSTPGAEPATLQAYCERHLPREQQEIRTAALAAEAQKNAQLSSTQISKTARAYNKTYKPGPPIVPAIIVNRIVQYINKIKIRRKVEFVQLVCRYWSLKREARRGAPLLKRLHLEPWTASGGKIQSDEQKEMKLDQLKRLRQDLVKLKALTQLTRLREMRKLRQTEIIHQILSTSLFPHEAALRMALEHIMAADRNDYFKNPVNKNEVPDYYDVVLNPMCWTMIEDRLDKHEYWDVQTFKDDIDLVIANALLYNKQGTAHFKVALRLRTMSRPILEKLDQLVIRPPADPAAPAASTSDASSTTAALPVIGDLEPPLEILDLLTSNDAIKDGLNLELNEDPIASLFSFEFARYKPQPPPSPILPPPKPKKKKRDRKAEYERAKARKAARASSGTPAVERAAGSAEPGPSSSVSSGAPPAAPSPESPTRPKKRSSSSSQPLPGAPRVVDDVDNRGSFQLFNAGWILPADHRRGGRAPPSENKTPMPPPRKRQKTEHPSSRLSIVSTAASENQTLETPAPEDKEPKEEDTEKMEVDLSEPKPVFSVSPAPPGTPLVGDVISRTSTDAAGRIVIEELDTPYTRKQKSMRRKAEKERLRREAEAAGASQPPQGGAGPGPVDETTATPSAAPSSTSKSKTKPPSSRNAVAGSSKPPSSGRRQAARNAQGTTDEGSDLSELSDLPSDEGDRDAEGEEEEEEEEEGSADVPEQSSPDSKGKKNRGGPPARRHPRKVTYESGTLVWAKAESYPWWPAVVFDMDHPDVPPNIVADFKATRTKRKIKLWIVRFYDRTNSWQYLPREKLHLLGEDSKLDADMLAPQSVHQKWKSASARQTCRDAYRKACAEMETKSDQSTPGIPGEEEETLAENEDKE</sequence>
<evidence type="ECO:0000256" key="8">
    <source>
        <dbReference type="ARBA" id="ARBA00023117"/>
    </source>
</evidence>
<reference evidence="17 18" key="1">
    <citation type="journal article" date="2010" name="Proc. Natl. Acad. Sci. U.S.A.">
        <title>Insights into evolution of multicellular fungi from the assembled chromosomes of the mushroom Coprinopsis cinerea (Coprinus cinereus).</title>
        <authorList>
            <person name="Stajich J.E."/>
            <person name="Wilke S.K."/>
            <person name="Ahren D."/>
            <person name="Au C.H."/>
            <person name="Birren B.W."/>
            <person name="Borodovsky M."/>
            <person name="Burns C."/>
            <person name="Canback B."/>
            <person name="Casselton L.A."/>
            <person name="Cheng C.K."/>
            <person name="Deng J."/>
            <person name="Dietrich F.S."/>
            <person name="Fargo D.C."/>
            <person name="Farman M.L."/>
            <person name="Gathman A.C."/>
            <person name="Goldberg J."/>
            <person name="Guigo R."/>
            <person name="Hoegger P.J."/>
            <person name="Hooker J.B."/>
            <person name="Huggins A."/>
            <person name="James T.Y."/>
            <person name="Kamada T."/>
            <person name="Kilaru S."/>
            <person name="Kodira C."/>
            <person name="Kues U."/>
            <person name="Kupfer D."/>
            <person name="Kwan H.S."/>
            <person name="Lomsadze A."/>
            <person name="Li W."/>
            <person name="Lilly W.W."/>
            <person name="Ma L.J."/>
            <person name="Mackey A.J."/>
            <person name="Manning G."/>
            <person name="Martin F."/>
            <person name="Muraguchi H."/>
            <person name="Natvig D.O."/>
            <person name="Palmerini H."/>
            <person name="Ramesh M.A."/>
            <person name="Rehmeyer C.J."/>
            <person name="Roe B.A."/>
            <person name="Shenoy N."/>
            <person name="Stanke M."/>
            <person name="Ter-Hovhannisyan V."/>
            <person name="Tunlid A."/>
            <person name="Velagapudi R."/>
            <person name="Vision T.J."/>
            <person name="Zeng Q."/>
            <person name="Zolan M.E."/>
            <person name="Pukkila P.J."/>
        </authorList>
    </citation>
    <scope>NUCLEOTIDE SEQUENCE [LARGE SCALE GENOMIC DNA]</scope>
    <source>
        <strain evidence="18">Okayama-7 / 130 / ATCC MYA-4618 / FGSC 9003</strain>
    </source>
</reference>
<dbReference type="InterPro" id="IPR001965">
    <property type="entry name" value="Znf_PHD"/>
</dbReference>
<dbReference type="InterPro" id="IPR013083">
    <property type="entry name" value="Znf_RING/FYVE/PHD"/>
</dbReference>
<dbReference type="FunFam" id="3.30.40.10:FF:000008">
    <property type="entry name" value="Bromodomain containing 1, isoform CRA_a"/>
    <property type="match status" value="1"/>
</dbReference>
<evidence type="ECO:0000259" key="16">
    <source>
        <dbReference type="PROSITE" id="PS51805"/>
    </source>
</evidence>
<dbReference type="SUPFAM" id="SSF47370">
    <property type="entry name" value="Bromodomain"/>
    <property type="match status" value="1"/>
</dbReference>
<dbReference type="GO" id="GO:0005634">
    <property type="term" value="C:nucleus"/>
    <property type="evidence" value="ECO:0007669"/>
    <property type="project" value="UniProtKB-SubCell"/>
</dbReference>
<dbReference type="InterPro" id="IPR011011">
    <property type="entry name" value="Znf_FYVE_PHD"/>
</dbReference>
<dbReference type="PROSITE" id="PS50812">
    <property type="entry name" value="PWWP"/>
    <property type="match status" value="1"/>
</dbReference>
<feature type="compositionally biased region" description="Acidic residues" evidence="12">
    <location>
        <begin position="957"/>
        <end position="978"/>
    </location>
</feature>
<dbReference type="PROSITE" id="PS00633">
    <property type="entry name" value="BROMODOMAIN_1"/>
    <property type="match status" value="1"/>
</dbReference>
<dbReference type="InterPro" id="IPR034732">
    <property type="entry name" value="EPHD"/>
</dbReference>
<keyword evidence="2" id="KW-0597">Phosphoprotein</keyword>
<evidence type="ECO:0000256" key="4">
    <source>
        <dbReference type="ARBA" id="ARBA00022737"/>
    </source>
</evidence>
<feature type="compositionally biased region" description="Low complexity" evidence="12">
    <location>
        <begin position="712"/>
        <end position="722"/>
    </location>
</feature>
<comment type="caution">
    <text evidence="17">The sequence shown here is derived from an EMBL/GenBank/DDBJ whole genome shotgun (WGS) entry which is preliminary data.</text>
</comment>
<dbReference type="InterPro" id="IPR001487">
    <property type="entry name" value="Bromodomain"/>
</dbReference>
<keyword evidence="8 10" id="KW-0103">Bromodomain</keyword>
<dbReference type="InterPro" id="IPR019542">
    <property type="entry name" value="Enhancer_polycomb-like_N"/>
</dbReference>
<dbReference type="GO" id="GO:0006325">
    <property type="term" value="P:chromatin organization"/>
    <property type="evidence" value="ECO:0007669"/>
    <property type="project" value="UniProtKB-ARBA"/>
</dbReference>
<dbReference type="PROSITE" id="PS51805">
    <property type="entry name" value="EPHD"/>
    <property type="match status" value="1"/>
</dbReference>
<dbReference type="InterPro" id="IPR050701">
    <property type="entry name" value="Histone_Mod_Regulator"/>
</dbReference>
<evidence type="ECO:0000259" key="15">
    <source>
        <dbReference type="PROSITE" id="PS50812"/>
    </source>
</evidence>
<dbReference type="OrthoDB" id="20839at2759"/>
<dbReference type="EMBL" id="AACS02000007">
    <property type="protein sequence ID" value="EAU90763.2"/>
    <property type="molecule type" value="Genomic_DNA"/>
</dbReference>
<feature type="compositionally biased region" description="Acidic residues" evidence="12">
    <location>
        <begin position="1132"/>
        <end position="1145"/>
    </location>
</feature>
<dbReference type="PANTHER" id="PTHR13793">
    <property type="entry name" value="PHD FINGER PROTEINS"/>
    <property type="match status" value="1"/>
</dbReference>
<dbReference type="AlphaFoldDB" id="A8N8I5"/>
<dbReference type="CDD" id="cd05839">
    <property type="entry name" value="PWWP_BRPF"/>
    <property type="match status" value="1"/>
</dbReference>
<dbReference type="PANTHER" id="PTHR13793:SF107">
    <property type="entry name" value="BROMODOMAIN-CONTAINING PROTEIN HOMOLOG"/>
    <property type="match status" value="1"/>
</dbReference>
<feature type="compositionally biased region" description="Low complexity" evidence="12">
    <location>
        <begin position="897"/>
        <end position="918"/>
    </location>
</feature>
<keyword evidence="5 11" id="KW-0863">Zinc-finger</keyword>
<dbReference type="InterPro" id="IPR019786">
    <property type="entry name" value="Zinc_finger_PHD-type_CS"/>
</dbReference>
<dbReference type="GO" id="GO:0006357">
    <property type="term" value="P:regulation of transcription by RNA polymerase II"/>
    <property type="evidence" value="ECO:0007669"/>
    <property type="project" value="TreeGrafter"/>
</dbReference>
<feature type="region of interest" description="Disordered" evidence="12">
    <location>
        <begin position="1117"/>
        <end position="1145"/>
    </location>
</feature>
<evidence type="ECO:0000256" key="10">
    <source>
        <dbReference type="PROSITE-ProRule" id="PRU00035"/>
    </source>
</evidence>
<feature type="domain" description="PHD-type" evidence="16">
    <location>
        <begin position="185"/>
        <end position="299"/>
    </location>
</feature>
<dbReference type="SUPFAM" id="SSF57903">
    <property type="entry name" value="FYVE/PHD zinc finger"/>
    <property type="match status" value="1"/>
</dbReference>
<proteinExistence type="predicted"/>
<dbReference type="VEuPathDB" id="FungiDB:CC1G_04032"/>
<evidence type="ECO:0000256" key="11">
    <source>
        <dbReference type="PROSITE-ProRule" id="PRU00146"/>
    </source>
</evidence>
<keyword evidence="4" id="KW-0677">Repeat</keyword>
<dbReference type="Pfam" id="PF13831">
    <property type="entry name" value="PHD_2"/>
    <property type="match status" value="1"/>
</dbReference>
<evidence type="ECO:0000256" key="7">
    <source>
        <dbReference type="ARBA" id="ARBA00022990"/>
    </source>
</evidence>
<evidence type="ECO:0000259" key="14">
    <source>
        <dbReference type="PROSITE" id="PS50016"/>
    </source>
</evidence>
<dbReference type="GO" id="GO:0008270">
    <property type="term" value="F:zinc ion binding"/>
    <property type="evidence" value="ECO:0007669"/>
    <property type="project" value="UniProtKB-KW"/>
</dbReference>
<dbReference type="HOGENOM" id="CLU_003589_0_0_1"/>
<dbReference type="PROSITE" id="PS50014">
    <property type="entry name" value="BROMODOMAIN_2"/>
    <property type="match status" value="1"/>
</dbReference>
<dbReference type="PRINTS" id="PR00503">
    <property type="entry name" value="BROMODOMAIN"/>
</dbReference>
<dbReference type="InterPro" id="IPR036427">
    <property type="entry name" value="Bromodomain-like_sf"/>
</dbReference>
<dbReference type="eggNOG" id="KOG0955">
    <property type="taxonomic scope" value="Eukaryota"/>
</dbReference>
<evidence type="ECO:0000256" key="6">
    <source>
        <dbReference type="ARBA" id="ARBA00022833"/>
    </source>
</evidence>
<dbReference type="InterPro" id="IPR019787">
    <property type="entry name" value="Znf_PHD-finger"/>
</dbReference>
<feature type="compositionally biased region" description="Basic residues" evidence="12">
    <location>
        <begin position="992"/>
        <end position="1006"/>
    </location>
</feature>
<keyword evidence="7" id="KW-0007">Acetylation</keyword>
<evidence type="ECO:0000256" key="12">
    <source>
        <dbReference type="SAM" id="MobiDB-lite"/>
    </source>
</evidence>
<gene>
    <name evidence="17" type="ORF">CC1G_04032</name>
</gene>
<dbReference type="SUPFAM" id="SSF63748">
    <property type="entry name" value="Tudor/PWWP/MBT"/>
    <property type="match status" value="1"/>
</dbReference>
<dbReference type="SMART" id="SM00249">
    <property type="entry name" value="PHD"/>
    <property type="match status" value="2"/>
</dbReference>
<keyword evidence="9" id="KW-0539">Nucleus</keyword>
<feature type="domain" description="Bromo" evidence="13">
    <location>
        <begin position="470"/>
        <end position="540"/>
    </location>
</feature>
<comment type="subcellular location">
    <subcellularLocation>
        <location evidence="1">Nucleus</location>
    </subcellularLocation>
</comment>
<feature type="compositionally biased region" description="Basic and acidic residues" evidence="12">
    <location>
        <begin position="865"/>
        <end position="877"/>
    </location>
</feature>
<dbReference type="FunFam" id="3.30.40.10:FF:000007">
    <property type="entry name" value="Bromodomain containing 1, isoform CRA_b"/>
    <property type="match status" value="1"/>
</dbReference>
<dbReference type="Gene3D" id="1.20.920.10">
    <property type="entry name" value="Bromodomain-like"/>
    <property type="match status" value="1"/>
</dbReference>
<dbReference type="OMA" id="WPAVIFE"/>
<dbReference type="SMART" id="SM00297">
    <property type="entry name" value="BROMO"/>
    <property type="match status" value="1"/>
</dbReference>
<dbReference type="InterPro" id="IPR000313">
    <property type="entry name" value="PWWP_dom"/>
</dbReference>
<name>A8N8I5_COPC7</name>
<feature type="region of interest" description="Disordered" evidence="12">
    <location>
        <begin position="633"/>
        <end position="1006"/>
    </location>
</feature>
<evidence type="ECO:0000256" key="2">
    <source>
        <dbReference type="ARBA" id="ARBA00022553"/>
    </source>
</evidence>
<dbReference type="GeneID" id="6007602"/>
<dbReference type="CDD" id="cd04369">
    <property type="entry name" value="Bromodomain"/>
    <property type="match status" value="1"/>
</dbReference>
<dbReference type="SMART" id="SM00293">
    <property type="entry name" value="PWWP"/>
    <property type="match status" value="1"/>
</dbReference>
<evidence type="ECO:0000256" key="9">
    <source>
        <dbReference type="ARBA" id="ARBA00023242"/>
    </source>
</evidence>
<dbReference type="Pfam" id="PF10513">
    <property type="entry name" value="EPL1"/>
    <property type="match status" value="1"/>
</dbReference>
<organism evidence="17 18">
    <name type="scientific">Coprinopsis cinerea (strain Okayama-7 / 130 / ATCC MYA-4618 / FGSC 9003)</name>
    <name type="common">Inky cap fungus</name>
    <name type="synonym">Hormographiella aspergillata</name>
    <dbReference type="NCBI Taxonomy" id="240176"/>
    <lineage>
        <taxon>Eukaryota</taxon>
        <taxon>Fungi</taxon>
        <taxon>Dikarya</taxon>
        <taxon>Basidiomycota</taxon>
        <taxon>Agaricomycotina</taxon>
        <taxon>Agaricomycetes</taxon>
        <taxon>Agaricomycetidae</taxon>
        <taxon>Agaricales</taxon>
        <taxon>Agaricineae</taxon>
        <taxon>Psathyrellaceae</taxon>
        <taxon>Coprinopsis</taxon>
    </lineage>
</organism>
<evidence type="ECO:0000313" key="18">
    <source>
        <dbReference type="Proteomes" id="UP000001861"/>
    </source>
</evidence>
<dbReference type="InterPro" id="IPR018359">
    <property type="entry name" value="Bromodomain_CS"/>
</dbReference>
<keyword evidence="3" id="KW-0479">Metal-binding</keyword>
<dbReference type="STRING" id="240176.A8N8I5"/>
<dbReference type="Proteomes" id="UP000001861">
    <property type="component" value="Unassembled WGS sequence"/>
</dbReference>
<dbReference type="Pfam" id="PF00439">
    <property type="entry name" value="Bromodomain"/>
    <property type="match status" value="1"/>
</dbReference>
<keyword evidence="6" id="KW-0862">Zinc</keyword>
<evidence type="ECO:0000259" key="13">
    <source>
        <dbReference type="PROSITE" id="PS50014"/>
    </source>
</evidence>
<feature type="compositionally biased region" description="Polar residues" evidence="12">
    <location>
        <begin position="776"/>
        <end position="791"/>
    </location>
</feature>
<evidence type="ECO:0000256" key="5">
    <source>
        <dbReference type="ARBA" id="ARBA00022771"/>
    </source>
</evidence>
<evidence type="ECO:0000256" key="3">
    <source>
        <dbReference type="ARBA" id="ARBA00022723"/>
    </source>
</evidence>
<evidence type="ECO:0000256" key="1">
    <source>
        <dbReference type="ARBA" id="ARBA00004123"/>
    </source>
</evidence>
<dbReference type="InParanoid" id="A8N8I5"/>
<feature type="compositionally biased region" description="Polar residues" evidence="12">
    <location>
        <begin position="927"/>
        <end position="944"/>
    </location>
</feature>
<protein>
    <submittedName>
        <fullName evidence="17">Bromodomain and PHD finger-containing protein 3</fullName>
    </submittedName>
</protein>
<feature type="domain" description="PWWP" evidence="15">
    <location>
        <begin position="1011"/>
        <end position="1082"/>
    </location>
</feature>
<dbReference type="CDD" id="cd15492">
    <property type="entry name" value="PHD_BRPF_JADE_like"/>
    <property type="match status" value="1"/>
</dbReference>
<dbReference type="Pfam" id="PF13832">
    <property type="entry name" value="zf-HC5HC2H_2"/>
    <property type="match status" value="1"/>
</dbReference>
<dbReference type="Gene3D" id="2.30.30.140">
    <property type="match status" value="1"/>
</dbReference>
<evidence type="ECO:0000313" key="17">
    <source>
        <dbReference type="EMBL" id="EAU90763.2"/>
    </source>
</evidence>
<dbReference type="PROSITE" id="PS50016">
    <property type="entry name" value="ZF_PHD_2"/>
    <property type="match status" value="1"/>
</dbReference>
<feature type="compositionally biased region" description="Low complexity" evidence="12">
    <location>
        <begin position="678"/>
        <end position="695"/>
    </location>
</feature>
<accession>A8N8I5</accession>
<keyword evidence="18" id="KW-1185">Reference proteome</keyword>
<feature type="domain" description="PHD-type" evidence="14">
    <location>
        <begin position="131"/>
        <end position="181"/>
    </location>
</feature>
<dbReference type="RefSeq" id="XP_001831141.2">
    <property type="nucleotide sequence ID" value="XM_001831089.2"/>
</dbReference>
<dbReference type="Pfam" id="PF00855">
    <property type="entry name" value="PWWP"/>
    <property type="match status" value="1"/>
</dbReference>
<dbReference type="Gene3D" id="3.30.40.10">
    <property type="entry name" value="Zinc/RING finger domain, C3HC4 (zinc finger)"/>
    <property type="match status" value="2"/>
</dbReference>
<dbReference type="KEGG" id="cci:CC1G_04032"/>
<dbReference type="PROSITE" id="PS01359">
    <property type="entry name" value="ZF_PHD_1"/>
    <property type="match status" value="1"/>
</dbReference>